<keyword evidence="3" id="KW-1185">Reference proteome</keyword>
<keyword evidence="1" id="KW-1133">Transmembrane helix</keyword>
<dbReference type="AlphaFoldDB" id="A0A8K0WR56"/>
<evidence type="ECO:0000313" key="3">
    <source>
        <dbReference type="Proteomes" id="UP000813444"/>
    </source>
</evidence>
<reference evidence="2" key="1">
    <citation type="journal article" date="2021" name="Nat. Commun.">
        <title>Genetic determinants of endophytism in the Arabidopsis root mycobiome.</title>
        <authorList>
            <person name="Mesny F."/>
            <person name="Miyauchi S."/>
            <person name="Thiergart T."/>
            <person name="Pickel B."/>
            <person name="Atanasova L."/>
            <person name="Karlsson M."/>
            <person name="Huettel B."/>
            <person name="Barry K.W."/>
            <person name="Haridas S."/>
            <person name="Chen C."/>
            <person name="Bauer D."/>
            <person name="Andreopoulos W."/>
            <person name="Pangilinan J."/>
            <person name="LaButti K."/>
            <person name="Riley R."/>
            <person name="Lipzen A."/>
            <person name="Clum A."/>
            <person name="Drula E."/>
            <person name="Henrissat B."/>
            <person name="Kohler A."/>
            <person name="Grigoriev I.V."/>
            <person name="Martin F.M."/>
            <person name="Hacquard S."/>
        </authorList>
    </citation>
    <scope>NUCLEOTIDE SEQUENCE</scope>
    <source>
        <strain evidence="2">MPI-CAGE-CH-0235</strain>
    </source>
</reference>
<evidence type="ECO:0000256" key="1">
    <source>
        <dbReference type="SAM" id="Phobius"/>
    </source>
</evidence>
<dbReference type="EMBL" id="JAGPNK010000006">
    <property type="protein sequence ID" value="KAH7319803.1"/>
    <property type="molecule type" value="Genomic_DNA"/>
</dbReference>
<sequence length="169" mass="18900">MFASSSSPPDAEYEDDESSFVLVLVLVLMLTLEDAAIRASAAASALRWDRRTQTNRAVSMTCTSKKPDMSFTLTDQSQPYSRDRMIQPSVVPCLIETTSIGSSVMLPADIRRFALSEAWYRDEQEKLRAAEARGEGCSQARRCRRPSFWAAAERRLEEEVCPTCSCKTS</sequence>
<feature type="transmembrane region" description="Helical" evidence="1">
    <location>
        <begin position="20"/>
        <end position="41"/>
    </location>
</feature>
<evidence type="ECO:0000313" key="2">
    <source>
        <dbReference type="EMBL" id="KAH7319803.1"/>
    </source>
</evidence>
<name>A0A8K0WR56_9HYPO</name>
<protein>
    <submittedName>
        <fullName evidence="2">Uncharacterized protein</fullName>
    </submittedName>
</protein>
<proteinExistence type="predicted"/>
<gene>
    <name evidence="2" type="ORF">B0I35DRAFT_408563</name>
</gene>
<dbReference type="Proteomes" id="UP000813444">
    <property type="component" value="Unassembled WGS sequence"/>
</dbReference>
<comment type="caution">
    <text evidence="2">The sequence shown here is derived from an EMBL/GenBank/DDBJ whole genome shotgun (WGS) entry which is preliminary data.</text>
</comment>
<keyword evidence="1" id="KW-0812">Transmembrane</keyword>
<accession>A0A8K0WR56</accession>
<keyword evidence="1" id="KW-0472">Membrane</keyword>
<organism evidence="2 3">
    <name type="scientific">Stachybotrys elegans</name>
    <dbReference type="NCBI Taxonomy" id="80388"/>
    <lineage>
        <taxon>Eukaryota</taxon>
        <taxon>Fungi</taxon>
        <taxon>Dikarya</taxon>
        <taxon>Ascomycota</taxon>
        <taxon>Pezizomycotina</taxon>
        <taxon>Sordariomycetes</taxon>
        <taxon>Hypocreomycetidae</taxon>
        <taxon>Hypocreales</taxon>
        <taxon>Stachybotryaceae</taxon>
        <taxon>Stachybotrys</taxon>
    </lineage>
</organism>